<comment type="caution">
    <text evidence="1">The sequence shown here is derived from an EMBL/GenBank/DDBJ whole genome shotgun (WGS) entry which is preliminary data.</text>
</comment>
<dbReference type="AlphaFoldDB" id="A0A9P7R9S0"/>
<reference evidence="1" key="1">
    <citation type="submission" date="2021-05" db="EMBL/GenBank/DDBJ databases">
        <title>Comparative genomics of three Colletotrichum scovillei strains and genetic complementation revealed genes involved fungal growth and virulence on chili pepper.</title>
        <authorList>
            <person name="Hsieh D.-K."/>
            <person name="Chuang S.-C."/>
            <person name="Chen C.-Y."/>
            <person name="Chao Y.-T."/>
            <person name="Lu M.-Y.J."/>
            <person name="Lee M.-H."/>
            <person name="Shih M.-C."/>
        </authorList>
    </citation>
    <scope>NUCLEOTIDE SEQUENCE</scope>
    <source>
        <strain evidence="1">Coll-153</strain>
    </source>
</reference>
<gene>
    <name evidence="1" type="ORF">JMJ77_000536</name>
</gene>
<sequence>MAGKPLLQPTHLSLDRQRTALAPNAASHATLQHLVSALSPYFCRSRSRRPHAAHHGLFPISVFLGSLKI</sequence>
<protein>
    <submittedName>
        <fullName evidence="1">Uncharacterized protein</fullName>
    </submittedName>
</protein>
<keyword evidence="2" id="KW-1185">Reference proteome</keyword>
<evidence type="ECO:0000313" key="1">
    <source>
        <dbReference type="EMBL" id="KAG7053448.1"/>
    </source>
</evidence>
<accession>A0A9P7R9S0</accession>
<dbReference type="EMBL" id="JAESDN010000003">
    <property type="protein sequence ID" value="KAG7053448.1"/>
    <property type="molecule type" value="Genomic_DNA"/>
</dbReference>
<name>A0A9P7R9S0_9PEZI</name>
<dbReference type="Proteomes" id="UP000699042">
    <property type="component" value="Unassembled WGS sequence"/>
</dbReference>
<evidence type="ECO:0000313" key="2">
    <source>
        <dbReference type="Proteomes" id="UP000699042"/>
    </source>
</evidence>
<organism evidence="1 2">
    <name type="scientific">Colletotrichum scovillei</name>
    <dbReference type="NCBI Taxonomy" id="1209932"/>
    <lineage>
        <taxon>Eukaryota</taxon>
        <taxon>Fungi</taxon>
        <taxon>Dikarya</taxon>
        <taxon>Ascomycota</taxon>
        <taxon>Pezizomycotina</taxon>
        <taxon>Sordariomycetes</taxon>
        <taxon>Hypocreomycetidae</taxon>
        <taxon>Glomerellales</taxon>
        <taxon>Glomerellaceae</taxon>
        <taxon>Colletotrichum</taxon>
        <taxon>Colletotrichum acutatum species complex</taxon>
    </lineage>
</organism>
<proteinExistence type="predicted"/>